<keyword evidence="3" id="KW-0547">Nucleotide-binding</keyword>
<dbReference type="Gene3D" id="3.40.50.880">
    <property type="match status" value="1"/>
</dbReference>
<proteinExistence type="inferred from homology"/>
<accession>A0A645AI25</accession>
<protein>
    <submittedName>
        <fullName evidence="9">Hydrogenobyrinate a,c-diamide synthase</fullName>
        <ecNumber evidence="9">6.3.5.9</ecNumber>
    </submittedName>
</protein>
<keyword evidence="5" id="KW-0460">Magnesium</keyword>
<dbReference type="AlphaFoldDB" id="A0A645AI25"/>
<feature type="domain" description="CobB/CobQ-like glutamine amidotransferase" evidence="8">
    <location>
        <begin position="248"/>
        <end position="447"/>
    </location>
</feature>
<organism evidence="9">
    <name type="scientific">bioreactor metagenome</name>
    <dbReference type="NCBI Taxonomy" id="1076179"/>
    <lineage>
        <taxon>unclassified sequences</taxon>
        <taxon>metagenomes</taxon>
        <taxon>ecological metagenomes</taxon>
    </lineage>
</organism>
<dbReference type="SUPFAM" id="SSF52317">
    <property type="entry name" value="Class I glutamine amidotransferase-like"/>
    <property type="match status" value="1"/>
</dbReference>
<evidence type="ECO:0000256" key="2">
    <source>
        <dbReference type="ARBA" id="ARBA00022598"/>
    </source>
</evidence>
<evidence type="ECO:0000256" key="5">
    <source>
        <dbReference type="ARBA" id="ARBA00022842"/>
    </source>
</evidence>
<dbReference type="SUPFAM" id="SSF52540">
    <property type="entry name" value="P-loop containing nucleoside triphosphate hydrolases"/>
    <property type="match status" value="1"/>
</dbReference>
<dbReference type="PANTHER" id="PTHR43873">
    <property type="entry name" value="COBYRINATE A,C-DIAMIDE SYNTHASE"/>
    <property type="match status" value="1"/>
</dbReference>
<sequence>MSSLSRFLIGAASSGSGKTTITSAIMRSLSRRGIKVAPFKCGPDYIDTKYHHLAAGAPSFNLDLFFSQSEDLNRLFMSVIQNSSNVAVCEGVMGLFDGYSERNGSSADVAITLSMPVILVVNAKSMAHSVAPLLKGFKEYDKRLNICGVIFNFVNTESHFKILKAAADEVGIACFGRMPFDQSLSVPSRHLGLNFDSDVLYTNYLDSIADLAEKHIDIDALLEATKCQISVDEDLISIDQVQKGELPKVAIAKDEAFCFIYPQTIRLFSQFANIVYFSPLNDKIVPNCDLLYLPGGYPELHAQRLHDANEMKESIRNYVERGGAVLAECGGMMFLTNMLILKESNKDIDNSNVINYTMCGVLNLASSMVTPKLTMGYRQGVIAGHPFKGHEFHYSSCVANRQIESETINLSQKNDKIFTARGDSCNTEIYRYKNVLASYIHFYWNSSQEAQEFLAQIMSK</sequence>
<gene>
    <name evidence="9" type="primary">cobB_27</name>
    <name evidence="9" type="ORF">SDC9_99127</name>
</gene>
<evidence type="ECO:0000256" key="3">
    <source>
        <dbReference type="ARBA" id="ARBA00022741"/>
    </source>
</evidence>
<evidence type="ECO:0000313" key="9">
    <source>
        <dbReference type="EMBL" id="MPM52368.1"/>
    </source>
</evidence>
<dbReference type="InterPro" id="IPR004484">
    <property type="entry name" value="CbiA/CobB_synth"/>
</dbReference>
<dbReference type="CDD" id="cd05388">
    <property type="entry name" value="CobB_N"/>
    <property type="match status" value="1"/>
</dbReference>
<evidence type="ECO:0000259" key="8">
    <source>
        <dbReference type="Pfam" id="PF07685"/>
    </source>
</evidence>
<reference evidence="9" key="1">
    <citation type="submission" date="2019-08" db="EMBL/GenBank/DDBJ databases">
        <authorList>
            <person name="Kucharzyk K."/>
            <person name="Murdoch R.W."/>
            <person name="Higgins S."/>
            <person name="Loffler F."/>
        </authorList>
    </citation>
    <scope>NUCLEOTIDE SEQUENCE</scope>
</reference>
<keyword evidence="6" id="KW-0315">Glutamine amidotransferase</keyword>
<evidence type="ECO:0000256" key="4">
    <source>
        <dbReference type="ARBA" id="ARBA00022840"/>
    </source>
</evidence>
<dbReference type="PANTHER" id="PTHR43873:SF1">
    <property type="entry name" value="COBYRINATE A,C-DIAMIDE SYNTHASE"/>
    <property type="match status" value="1"/>
</dbReference>
<comment type="caution">
    <text evidence="9">The sequence shown here is derived from an EMBL/GenBank/DDBJ whole genome shotgun (WGS) entry which is preliminary data.</text>
</comment>
<dbReference type="NCBIfam" id="NF002204">
    <property type="entry name" value="PRK01077.1"/>
    <property type="match status" value="1"/>
</dbReference>
<dbReference type="Gene3D" id="3.40.50.300">
    <property type="entry name" value="P-loop containing nucleotide triphosphate hydrolases"/>
    <property type="match status" value="2"/>
</dbReference>
<dbReference type="EC" id="6.3.5.9" evidence="9"/>
<evidence type="ECO:0000259" key="7">
    <source>
        <dbReference type="Pfam" id="PF01656"/>
    </source>
</evidence>
<dbReference type="Pfam" id="PF01656">
    <property type="entry name" value="CbiA"/>
    <property type="match status" value="1"/>
</dbReference>
<dbReference type="PROSITE" id="PS51274">
    <property type="entry name" value="GATASE_COBBQ"/>
    <property type="match status" value="1"/>
</dbReference>
<keyword evidence="2 9" id="KW-0436">Ligase</keyword>
<dbReference type="InterPro" id="IPR011698">
    <property type="entry name" value="GATase_3"/>
</dbReference>
<dbReference type="GO" id="GO:0005524">
    <property type="term" value="F:ATP binding"/>
    <property type="evidence" value="ECO:0007669"/>
    <property type="project" value="UniProtKB-KW"/>
</dbReference>
<evidence type="ECO:0000256" key="1">
    <source>
        <dbReference type="ARBA" id="ARBA00001946"/>
    </source>
</evidence>
<dbReference type="GO" id="GO:0043802">
    <property type="term" value="F:hydrogenobyrinic acid a,c-diamide synthase (glutamine-hydrolysing) activity"/>
    <property type="evidence" value="ECO:0007669"/>
    <property type="project" value="UniProtKB-EC"/>
</dbReference>
<evidence type="ECO:0000256" key="6">
    <source>
        <dbReference type="ARBA" id="ARBA00022962"/>
    </source>
</evidence>
<keyword evidence="4" id="KW-0067">ATP-binding</keyword>
<dbReference type="InterPro" id="IPR027417">
    <property type="entry name" value="P-loop_NTPase"/>
</dbReference>
<dbReference type="HAMAP" id="MF_00027">
    <property type="entry name" value="CobB_CbiA"/>
    <property type="match status" value="1"/>
</dbReference>
<dbReference type="CDD" id="cd03130">
    <property type="entry name" value="GATase1_CobB"/>
    <property type="match status" value="1"/>
</dbReference>
<comment type="cofactor">
    <cofactor evidence="1">
        <name>Mg(2+)</name>
        <dbReference type="ChEBI" id="CHEBI:18420"/>
    </cofactor>
</comment>
<feature type="domain" description="CobQ/CobB/MinD/ParA nucleotide binding" evidence="7">
    <location>
        <begin position="11"/>
        <end position="190"/>
    </location>
</feature>
<dbReference type="GO" id="GO:0042242">
    <property type="term" value="F:cobyrinic acid a,c-diamide synthase activity"/>
    <property type="evidence" value="ECO:0007669"/>
    <property type="project" value="InterPro"/>
</dbReference>
<dbReference type="InterPro" id="IPR002586">
    <property type="entry name" value="CobQ/CobB/MinD/ParA_Nub-bd_dom"/>
</dbReference>
<dbReference type="Pfam" id="PF07685">
    <property type="entry name" value="GATase_3"/>
    <property type="match status" value="1"/>
</dbReference>
<dbReference type="EMBL" id="VSSQ01013828">
    <property type="protein sequence ID" value="MPM52368.1"/>
    <property type="molecule type" value="Genomic_DNA"/>
</dbReference>
<name>A0A645AI25_9ZZZZ</name>
<dbReference type="NCBIfam" id="TIGR00379">
    <property type="entry name" value="cobB"/>
    <property type="match status" value="1"/>
</dbReference>
<dbReference type="InterPro" id="IPR029062">
    <property type="entry name" value="Class_I_gatase-like"/>
</dbReference>